<proteinExistence type="predicted"/>
<organism evidence="1 2">
    <name type="scientific">Candidatus Faecivivens stercoravium</name>
    <dbReference type="NCBI Taxonomy" id="2840803"/>
    <lineage>
        <taxon>Bacteria</taxon>
        <taxon>Bacillati</taxon>
        <taxon>Bacillota</taxon>
        <taxon>Clostridia</taxon>
        <taxon>Eubacteriales</taxon>
        <taxon>Oscillospiraceae</taxon>
        <taxon>Oscillospiraceae incertae sedis</taxon>
        <taxon>Candidatus Faecivivens</taxon>
    </lineage>
</organism>
<gene>
    <name evidence="1" type="ORF">IAB37_07555</name>
</gene>
<sequence>MEDSRLLAHAIDYLTQMADGKNPLTGFYEAEESCLYQSRVSRCLQYTIEVMQKVLDGELVPVSEQPKAPVRGNRLFTLTGEQLAKVEPLNRAVSLTKFLDYLKQYADDSCKRLPYRQTAEWLVSQGMLAESEAGLAITEAGQEAGIRIKSDFNREVIVYSTKAQRWIIERLPDLIGWVARSAGGTVDPETGELLSRSRGKAPFSLTEDQLDEIPILPGGTSISQFVQSINSRVDTEKVEKLRRTTLTNWLLRQGYLQTVERDGRNYLSPTPKGEQSGIKLEQRTIGGRTFWSVVYHDEGQMLLLEHLRELCGLDG</sequence>
<reference evidence="1" key="2">
    <citation type="journal article" date="2021" name="PeerJ">
        <title>Extensive microbial diversity within the chicken gut microbiome revealed by metagenomics and culture.</title>
        <authorList>
            <person name="Gilroy R."/>
            <person name="Ravi A."/>
            <person name="Getino M."/>
            <person name="Pursley I."/>
            <person name="Horton D.L."/>
            <person name="Alikhan N.F."/>
            <person name="Baker D."/>
            <person name="Gharbi K."/>
            <person name="Hall N."/>
            <person name="Watson M."/>
            <person name="Adriaenssens E.M."/>
            <person name="Foster-Nyarko E."/>
            <person name="Jarju S."/>
            <person name="Secka A."/>
            <person name="Antonio M."/>
            <person name="Oren A."/>
            <person name="Chaudhuri R.R."/>
            <person name="La Ragione R."/>
            <person name="Hildebrand F."/>
            <person name="Pallen M.J."/>
        </authorList>
    </citation>
    <scope>NUCLEOTIDE SEQUENCE</scope>
    <source>
        <strain evidence="1">CHK189-12415</strain>
    </source>
</reference>
<dbReference type="AlphaFoldDB" id="A0A9D1DYC8"/>
<dbReference type="Proteomes" id="UP000824241">
    <property type="component" value="Unassembled WGS sequence"/>
</dbReference>
<evidence type="ECO:0000313" key="1">
    <source>
        <dbReference type="EMBL" id="HIR61409.1"/>
    </source>
</evidence>
<reference evidence="1" key="1">
    <citation type="submission" date="2020-10" db="EMBL/GenBank/DDBJ databases">
        <authorList>
            <person name="Gilroy R."/>
        </authorList>
    </citation>
    <scope>NUCLEOTIDE SEQUENCE</scope>
    <source>
        <strain evidence="1">CHK189-12415</strain>
    </source>
</reference>
<comment type="caution">
    <text evidence="1">The sequence shown here is derived from an EMBL/GenBank/DDBJ whole genome shotgun (WGS) entry which is preliminary data.</text>
</comment>
<dbReference type="EMBL" id="DVHA01000244">
    <property type="protein sequence ID" value="HIR61409.1"/>
    <property type="molecule type" value="Genomic_DNA"/>
</dbReference>
<evidence type="ECO:0000313" key="2">
    <source>
        <dbReference type="Proteomes" id="UP000824241"/>
    </source>
</evidence>
<accession>A0A9D1DYC8</accession>
<name>A0A9D1DYC8_9FIRM</name>
<protein>
    <submittedName>
        <fullName evidence="1">Uncharacterized protein</fullName>
    </submittedName>
</protein>